<keyword evidence="3" id="KW-0813">Transport</keyword>
<feature type="transmembrane region" description="Helical" evidence="7">
    <location>
        <begin position="193"/>
        <end position="211"/>
    </location>
</feature>
<dbReference type="GO" id="GO:0042907">
    <property type="term" value="F:xanthine transmembrane transporter activity"/>
    <property type="evidence" value="ECO:0007669"/>
    <property type="project" value="TreeGrafter"/>
</dbReference>
<evidence type="ECO:0000313" key="8">
    <source>
        <dbReference type="EMBL" id="MBH8595075.1"/>
    </source>
</evidence>
<keyword evidence="6 7" id="KW-0472">Membrane</keyword>
<feature type="transmembrane region" description="Helical" evidence="7">
    <location>
        <begin position="43"/>
        <end position="64"/>
    </location>
</feature>
<dbReference type="Pfam" id="PF00860">
    <property type="entry name" value="Xan_ur_permease"/>
    <property type="match status" value="1"/>
</dbReference>
<dbReference type="AlphaFoldDB" id="A0A8I1ADD2"/>
<dbReference type="InterPro" id="IPR006043">
    <property type="entry name" value="NCS2"/>
</dbReference>
<evidence type="ECO:0000256" key="4">
    <source>
        <dbReference type="ARBA" id="ARBA00022692"/>
    </source>
</evidence>
<keyword evidence="9" id="KW-1185">Reference proteome</keyword>
<evidence type="ECO:0000256" key="7">
    <source>
        <dbReference type="SAM" id="Phobius"/>
    </source>
</evidence>
<keyword evidence="5 7" id="KW-1133">Transmembrane helix</keyword>
<evidence type="ECO:0000256" key="6">
    <source>
        <dbReference type="ARBA" id="ARBA00023136"/>
    </source>
</evidence>
<reference evidence="8 9" key="1">
    <citation type="submission" date="2020-12" db="EMBL/GenBank/DDBJ databases">
        <title>WGS of Thermoactinomyces spp.</title>
        <authorList>
            <person name="Cheng K."/>
        </authorList>
    </citation>
    <scope>NUCLEOTIDE SEQUENCE [LARGE SCALE GENOMIC DNA]</scope>
    <source>
        <strain evidence="9">CICC 10671\DSM 43846</strain>
    </source>
</reference>
<dbReference type="PANTHER" id="PTHR42810">
    <property type="entry name" value="PURINE PERMEASE C1399.01C-RELATED"/>
    <property type="match status" value="1"/>
</dbReference>
<accession>A0A8I1ADD2</accession>
<comment type="subcellular location">
    <subcellularLocation>
        <location evidence="1">Membrane</location>
        <topology evidence="1">Multi-pass membrane protein</topology>
    </subcellularLocation>
</comment>
<name>A0A8I1ADD2_THEIN</name>
<evidence type="ECO:0000256" key="1">
    <source>
        <dbReference type="ARBA" id="ARBA00004141"/>
    </source>
</evidence>
<comment type="similarity">
    <text evidence="2">Belongs to the nucleobase:cation symporter-2 (NCS2) (TC 2.A.40) family.</text>
</comment>
<dbReference type="PANTHER" id="PTHR42810:SF1">
    <property type="entry name" value="PURINE PERMEASE YWDJ-RELATED"/>
    <property type="match status" value="1"/>
</dbReference>
<comment type="caution">
    <text evidence="8">The sequence shown here is derived from an EMBL/GenBank/DDBJ whole genome shotgun (WGS) entry which is preliminary data.</text>
</comment>
<feature type="transmembrane region" description="Helical" evidence="7">
    <location>
        <begin position="379"/>
        <end position="398"/>
    </location>
</feature>
<dbReference type="GO" id="GO:0005886">
    <property type="term" value="C:plasma membrane"/>
    <property type="evidence" value="ECO:0007669"/>
    <property type="project" value="TreeGrafter"/>
</dbReference>
<dbReference type="RefSeq" id="WP_181731394.1">
    <property type="nucleotide sequence ID" value="NZ_JACEIR010000002.1"/>
</dbReference>
<feature type="transmembrane region" description="Helical" evidence="7">
    <location>
        <begin position="168"/>
        <end position="186"/>
    </location>
</feature>
<dbReference type="Proteomes" id="UP000633619">
    <property type="component" value="Unassembled WGS sequence"/>
</dbReference>
<feature type="transmembrane region" description="Helical" evidence="7">
    <location>
        <begin position="127"/>
        <end position="148"/>
    </location>
</feature>
<evidence type="ECO:0000256" key="5">
    <source>
        <dbReference type="ARBA" id="ARBA00022989"/>
    </source>
</evidence>
<feature type="transmembrane region" description="Helical" evidence="7">
    <location>
        <begin position="320"/>
        <end position="341"/>
    </location>
</feature>
<feature type="transmembrane region" description="Helical" evidence="7">
    <location>
        <begin position="241"/>
        <end position="262"/>
    </location>
</feature>
<sequence length="442" mass="47255">MKNINAWMKEGFSFLQWVVFLLANALSLPVVIGQLYHLSAAEVAGLMQRTFFVIGLTSFLQGWLGHRYPLADGPAGIWLGMFTVMGTMAGAGEAGLSETLRVLEGAMIMAGVIIIVISAFRLLPKILFLFTPLVTGSFLMLLSLQLSGVFFQGMFGIGQGRDALEGKLLLVSVTVFVLVWVLSVWGKGWMKNYAVLIGIAAGWAGFAGLGYDAAAPVSFSSFVTLPSVFAWGTPVFDPNMILTVLVIVLLLLSNLIASVSAMEQVLSGKNRLESGLLSRSGTVNGVATLASSLFSTVGMVPLTVSAGFVSMTGEKRRRPYLAACLGVIAISCIPPVISFFAQLPGPVAYAVLLASFGQMFGIGLKGVLKEALDSRRFQILGITMSAGVGMMFLPSEVFQNFPPVIQSLMSNGLLVGMLICLVLEQCWRPRGEESFKKVSNHA</sequence>
<dbReference type="NCBIfam" id="NF037981">
    <property type="entry name" value="NCS2_1"/>
    <property type="match status" value="1"/>
</dbReference>
<evidence type="ECO:0000256" key="3">
    <source>
        <dbReference type="ARBA" id="ARBA00022448"/>
    </source>
</evidence>
<evidence type="ECO:0000256" key="2">
    <source>
        <dbReference type="ARBA" id="ARBA00008821"/>
    </source>
</evidence>
<feature type="transmembrane region" description="Helical" evidence="7">
    <location>
        <begin position="404"/>
        <end position="423"/>
    </location>
</feature>
<organism evidence="8 9">
    <name type="scientific">Thermoactinomyces intermedius</name>
    <dbReference type="NCBI Taxonomy" id="2024"/>
    <lineage>
        <taxon>Bacteria</taxon>
        <taxon>Bacillati</taxon>
        <taxon>Bacillota</taxon>
        <taxon>Bacilli</taxon>
        <taxon>Bacillales</taxon>
        <taxon>Thermoactinomycetaceae</taxon>
        <taxon>Thermoactinomyces</taxon>
    </lineage>
</organism>
<feature type="transmembrane region" description="Helical" evidence="7">
    <location>
        <begin position="102"/>
        <end position="120"/>
    </location>
</feature>
<proteinExistence type="inferred from homology"/>
<keyword evidence="4 7" id="KW-0812">Transmembrane</keyword>
<feature type="transmembrane region" description="Helical" evidence="7">
    <location>
        <begin position="347"/>
        <end position="367"/>
    </location>
</feature>
<dbReference type="EMBL" id="JAECVW010000003">
    <property type="protein sequence ID" value="MBH8595075.1"/>
    <property type="molecule type" value="Genomic_DNA"/>
</dbReference>
<protein>
    <submittedName>
        <fullName evidence="8">Purine/pyrimidine permease</fullName>
    </submittedName>
</protein>
<feature type="transmembrane region" description="Helical" evidence="7">
    <location>
        <begin position="76"/>
        <end position="96"/>
    </location>
</feature>
<evidence type="ECO:0000313" key="9">
    <source>
        <dbReference type="Proteomes" id="UP000633619"/>
    </source>
</evidence>
<gene>
    <name evidence="8" type="ORF">I8U20_06980</name>
</gene>